<comment type="caution">
    <text evidence="2">The sequence shown here is derived from an EMBL/GenBank/DDBJ whole genome shotgun (WGS) entry which is preliminary data.</text>
</comment>
<accession>A0ABS0L4V4</accession>
<dbReference type="EMBL" id="JADWYK010000011">
    <property type="protein sequence ID" value="MBG8555138.1"/>
    <property type="molecule type" value="Genomic_DNA"/>
</dbReference>
<feature type="transmembrane region" description="Helical" evidence="1">
    <location>
        <begin position="20"/>
        <end position="41"/>
    </location>
</feature>
<dbReference type="RefSeq" id="WP_196956163.1">
    <property type="nucleotide sequence ID" value="NZ_JADWYK010000011.1"/>
</dbReference>
<keyword evidence="1" id="KW-0472">Membrane</keyword>
<keyword evidence="1" id="KW-1133">Transmembrane helix</keyword>
<keyword evidence="3" id="KW-1185">Reference proteome</keyword>
<reference evidence="2 3" key="1">
    <citation type="submission" date="2020-11" db="EMBL/GenBank/DDBJ databases">
        <title>Hymenobacter sp.</title>
        <authorList>
            <person name="Kim M.K."/>
        </authorList>
    </citation>
    <scope>NUCLEOTIDE SEQUENCE [LARGE SCALE GENOMIC DNA]</scope>
    <source>
        <strain evidence="2 3">BT594</strain>
    </source>
</reference>
<feature type="transmembrane region" description="Helical" evidence="1">
    <location>
        <begin position="53"/>
        <end position="75"/>
    </location>
</feature>
<evidence type="ECO:0000256" key="1">
    <source>
        <dbReference type="SAM" id="Phobius"/>
    </source>
</evidence>
<gene>
    <name evidence="2" type="ORF">I5L79_16415</name>
</gene>
<dbReference type="Proteomes" id="UP000601099">
    <property type="component" value="Unassembled WGS sequence"/>
</dbReference>
<keyword evidence="1" id="KW-0812">Transmembrane</keyword>
<sequence length="150" mass="15957">MAKSEKINVLLLAMEETLVALAYGFAGVVATALFVGLLSVLVGKQVGLVESGLAATIIGCMSFSVGVVSTGYKYLKETDRESLLLKQFLRGVFGFIAGLTTLLLCVRIENPQFWSSALAYAVYVAPLIGLLVGFNHRIGPERNPTATSKA</sequence>
<feature type="transmembrane region" description="Helical" evidence="1">
    <location>
        <begin position="113"/>
        <end position="134"/>
    </location>
</feature>
<protein>
    <submittedName>
        <fullName evidence="2">Uncharacterized protein</fullName>
    </submittedName>
</protein>
<feature type="transmembrane region" description="Helical" evidence="1">
    <location>
        <begin position="87"/>
        <end position="106"/>
    </location>
</feature>
<organism evidence="2 3">
    <name type="scientific">Hymenobacter guriensis</name>
    <dbReference type="NCBI Taxonomy" id="2793065"/>
    <lineage>
        <taxon>Bacteria</taxon>
        <taxon>Pseudomonadati</taxon>
        <taxon>Bacteroidota</taxon>
        <taxon>Cytophagia</taxon>
        <taxon>Cytophagales</taxon>
        <taxon>Hymenobacteraceae</taxon>
        <taxon>Hymenobacter</taxon>
    </lineage>
</organism>
<name>A0ABS0L4V4_9BACT</name>
<evidence type="ECO:0000313" key="3">
    <source>
        <dbReference type="Proteomes" id="UP000601099"/>
    </source>
</evidence>
<evidence type="ECO:0000313" key="2">
    <source>
        <dbReference type="EMBL" id="MBG8555138.1"/>
    </source>
</evidence>
<proteinExistence type="predicted"/>